<keyword evidence="12" id="KW-0067">ATP-binding</keyword>
<dbReference type="CDD" id="cd05387">
    <property type="entry name" value="BY-kinase"/>
    <property type="match status" value="1"/>
</dbReference>
<feature type="transmembrane region" description="Helical" evidence="17">
    <location>
        <begin position="48"/>
        <end position="67"/>
    </location>
</feature>
<evidence type="ECO:0000256" key="7">
    <source>
        <dbReference type="ARBA" id="ARBA00022519"/>
    </source>
</evidence>
<evidence type="ECO:0000256" key="15">
    <source>
        <dbReference type="ARBA" id="ARBA00023137"/>
    </source>
</evidence>
<gene>
    <name evidence="20" type="ORF">KA717_06910</name>
</gene>
<comment type="similarity">
    <text evidence="2">Belongs to the CpsC/CapA family.</text>
</comment>
<evidence type="ECO:0000256" key="16">
    <source>
        <dbReference type="ARBA" id="ARBA00051245"/>
    </source>
</evidence>
<keyword evidence="13 17" id="KW-1133">Transmembrane helix</keyword>
<evidence type="ECO:0000259" key="18">
    <source>
        <dbReference type="Pfam" id="PF02706"/>
    </source>
</evidence>
<comment type="similarity">
    <text evidence="3">Belongs to the CpsD/CapB family.</text>
</comment>
<evidence type="ECO:0000256" key="12">
    <source>
        <dbReference type="ARBA" id="ARBA00022840"/>
    </source>
</evidence>
<name>A0A977KYW7_9CYAN</name>
<keyword evidence="9 17" id="KW-0812">Transmembrane</keyword>
<evidence type="ECO:0000256" key="3">
    <source>
        <dbReference type="ARBA" id="ARBA00007316"/>
    </source>
</evidence>
<keyword evidence="8" id="KW-0808">Transferase</keyword>
<dbReference type="InterPro" id="IPR025669">
    <property type="entry name" value="AAA_dom"/>
</dbReference>
<organism evidence="20">
    <name type="scientific">Woronichinia naegeliana WA131</name>
    <dbReference type="NCBI Taxonomy" id="2824559"/>
    <lineage>
        <taxon>Bacteria</taxon>
        <taxon>Bacillati</taxon>
        <taxon>Cyanobacteriota</taxon>
        <taxon>Cyanophyceae</taxon>
        <taxon>Synechococcales</taxon>
        <taxon>Coelosphaeriaceae</taxon>
        <taxon>Woronichinia</taxon>
    </lineage>
</organism>
<sequence>MSDPKPSTINLDQAPLLENPLIRSQEQFDDDEEELDLRHLFRIIRRRGWLMAIVGLTVSGLVGFKFFKQPPVYKESFQLLVQPPAADITNPLAGAAQLVSGLGVSNRDVSYFETQIQVMQSNKLLSPVLAEVKKQKQFFKNSEKLDKLTLDRFLKNLQIKQSKDTQIIEVSYKDLSPQLVKFVLEKLASAYLDYTIADQNAQSEQKLFFIERQIPIIQKQLSGLQKQLEQFRLKNNLIDPQNQGEVIAKSLIEVNKAQQETNAQLRDSIALYNNLRQQLGIGEQQAIILNALTESPRYMGLLNKLREVDTKLAAASTRFTDENTAIQQLKAERENLIPLIKQEAAIALNGLSVNPQQVIDGFVSPNTIRQNLTQQLLATTNQVRQLQARQQSLAVSAQGIRQQVQNLAHSAGRYADLSGQIEIAKQSLAALLTAKQTLEVETAKSFTPWRLVSDIHLPEKPESQLIRNILLSLMAGLTAGGAAGLLAESLDRTFHTPEELTEETGLNVLGTIPYQPSLFGLKKRPRAIEISQKAIPQWTAFLEAYSFLYTNLFFIRERSPWRSLLVSSSVPNEGKSTTAFYVAQAAANMGQRVLLVDGDRYFPQQEKWALLAKLGNTQKNEASELMLLNDADESNFTQNSSAAPIKLAYNLDVLISDQKALNPAELVTSRSLHQMIDYWKLQYDVIIIDAPPLLGLSDTKLLASQADGVLLVVRLDQTSRDLVKESILELKMSNIKVFGVVANAVKHANRRDYYYYNYYRQAKESANLNSPSPAENLIQKN</sequence>
<dbReference type="PANTHER" id="PTHR32309">
    <property type="entry name" value="TYROSINE-PROTEIN KINASE"/>
    <property type="match status" value="1"/>
</dbReference>
<dbReference type="Proteomes" id="UP001065613">
    <property type="component" value="Chromosome"/>
</dbReference>
<dbReference type="GO" id="GO:0005886">
    <property type="term" value="C:plasma membrane"/>
    <property type="evidence" value="ECO:0007669"/>
    <property type="project" value="UniProtKB-SubCell"/>
</dbReference>
<comment type="catalytic activity">
    <reaction evidence="16">
        <text>L-tyrosyl-[protein] + ATP = O-phospho-L-tyrosyl-[protein] + ADP + H(+)</text>
        <dbReference type="Rhea" id="RHEA:10596"/>
        <dbReference type="Rhea" id="RHEA-COMP:10136"/>
        <dbReference type="Rhea" id="RHEA-COMP:20101"/>
        <dbReference type="ChEBI" id="CHEBI:15378"/>
        <dbReference type="ChEBI" id="CHEBI:30616"/>
        <dbReference type="ChEBI" id="CHEBI:46858"/>
        <dbReference type="ChEBI" id="CHEBI:61978"/>
        <dbReference type="ChEBI" id="CHEBI:456216"/>
        <dbReference type="EC" id="2.7.10.2"/>
    </reaction>
</comment>
<evidence type="ECO:0000313" key="20">
    <source>
        <dbReference type="EMBL" id="UXE62491.1"/>
    </source>
</evidence>
<feature type="domain" description="Polysaccharide chain length determinant N-terminal" evidence="18">
    <location>
        <begin position="33"/>
        <end position="131"/>
    </location>
</feature>
<keyword evidence="10" id="KW-0547">Nucleotide-binding</keyword>
<evidence type="ECO:0000256" key="17">
    <source>
        <dbReference type="SAM" id="Phobius"/>
    </source>
</evidence>
<evidence type="ECO:0000256" key="14">
    <source>
        <dbReference type="ARBA" id="ARBA00023136"/>
    </source>
</evidence>
<keyword evidence="14 17" id="KW-0472">Membrane</keyword>
<evidence type="ECO:0000256" key="4">
    <source>
        <dbReference type="ARBA" id="ARBA00008883"/>
    </source>
</evidence>
<evidence type="ECO:0000256" key="10">
    <source>
        <dbReference type="ARBA" id="ARBA00022741"/>
    </source>
</evidence>
<dbReference type="EMBL" id="CP073041">
    <property type="protein sequence ID" value="UXE62491.1"/>
    <property type="molecule type" value="Genomic_DNA"/>
</dbReference>
<keyword evidence="6" id="KW-1003">Cell membrane</keyword>
<dbReference type="InterPro" id="IPR050445">
    <property type="entry name" value="Bact_polysacc_biosynth/exp"/>
</dbReference>
<comment type="subcellular location">
    <subcellularLocation>
        <location evidence="1">Cell inner membrane</location>
        <topology evidence="1">Multi-pass membrane protein</topology>
    </subcellularLocation>
</comment>
<accession>A0A977KYW7</accession>
<dbReference type="PANTHER" id="PTHR32309:SF13">
    <property type="entry name" value="FERRIC ENTEROBACTIN TRANSPORT PROTEIN FEPE"/>
    <property type="match status" value="1"/>
</dbReference>
<evidence type="ECO:0000256" key="2">
    <source>
        <dbReference type="ARBA" id="ARBA00006683"/>
    </source>
</evidence>
<keyword evidence="15" id="KW-0829">Tyrosine-protein kinase</keyword>
<dbReference type="InterPro" id="IPR027417">
    <property type="entry name" value="P-loop_NTPase"/>
</dbReference>
<evidence type="ECO:0000256" key="13">
    <source>
        <dbReference type="ARBA" id="ARBA00022989"/>
    </source>
</evidence>
<dbReference type="Gene3D" id="3.40.50.300">
    <property type="entry name" value="P-loop containing nucleotide triphosphate hydrolases"/>
    <property type="match status" value="1"/>
</dbReference>
<dbReference type="InterPro" id="IPR005702">
    <property type="entry name" value="Wzc-like_C"/>
</dbReference>
<dbReference type="KEGG" id="wna:KA717_06910"/>
<comment type="similarity">
    <text evidence="4">Belongs to the etk/wzc family.</text>
</comment>
<reference evidence="20" key="1">
    <citation type="submission" date="2021-04" db="EMBL/GenBank/DDBJ databases">
        <title>Genome sequence of Woronichinia naegeliana from Washington state freshwater lake bloom.</title>
        <authorList>
            <person name="Dreher T.W."/>
        </authorList>
    </citation>
    <scope>NUCLEOTIDE SEQUENCE</scope>
    <source>
        <strain evidence="20">WA131</strain>
    </source>
</reference>
<evidence type="ECO:0000259" key="19">
    <source>
        <dbReference type="Pfam" id="PF13614"/>
    </source>
</evidence>
<dbReference type="GO" id="GO:0004713">
    <property type="term" value="F:protein tyrosine kinase activity"/>
    <property type="evidence" value="ECO:0007669"/>
    <property type="project" value="TreeGrafter"/>
</dbReference>
<dbReference type="InterPro" id="IPR003856">
    <property type="entry name" value="LPS_length_determ_N"/>
</dbReference>
<evidence type="ECO:0000256" key="8">
    <source>
        <dbReference type="ARBA" id="ARBA00022679"/>
    </source>
</evidence>
<dbReference type="Pfam" id="PF02706">
    <property type="entry name" value="Wzz"/>
    <property type="match status" value="1"/>
</dbReference>
<dbReference type="AlphaFoldDB" id="A0A977KYW7"/>
<evidence type="ECO:0000256" key="9">
    <source>
        <dbReference type="ARBA" id="ARBA00022692"/>
    </source>
</evidence>
<dbReference type="EC" id="2.7.10.2" evidence="5"/>
<protein>
    <recommendedName>
        <fullName evidence="5">non-specific protein-tyrosine kinase</fullName>
        <ecNumber evidence="5">2.7.10.2</ecNumber>
    </recommendedName>
</protein>
<keyword evidence="11" id="KW-0418">Kinase</keyword>
<keyword evidence="7" id="KW-0997">Cell inner membrane</keyword>
<evidence type="ECO:0000256" key="11">
    <source>
        <dbReference type="ARBA" id="ARBA00022777"/>
    </source>
</evidence>
<evidence type="ECO:0000256" key="6">
    <source>
        <dbReference type="ARBA" id="ARBA00022475"/>
    </source>
</evidence>
<proteinExistence type="inferred from homology"/>
<evidence type="ECO:0000256" key="1">
    <source>
        <dbReference type="ARBA" id="ARBA00004429"/>
    </source>
</evidence>
<dbReference type="SUPFAM" id="SSF52540">
    <property type="entry name" value="P-loop containing nucleoside triphosphate hydrolases"/>
    <property type="match status" value="1"/>
</dbReference>
<feature type="domain" description="AAA" evidence="19">
    <location>
        <begin position="574"/>
        <end position="720"/>
    </location>
</feature>
<dbReference type="Pfam" id="PF13614">
    <property type="entry name" value="AAA_31"/>
    <property type="match status" value="1"/>
</dbReference>
<evidence type="ECO:0000256" key="5">
    <source>
        <dbReference type="ARBA" id="ARBA00011903"/>
    </source>
</evidence>